<name>A0AA46UCP3_BACT4</name>
<dbReference type="Proteomes" id="UP001156216">
    <property type="component" value="Chromosome"/>
</dbReference>
<protein>
    <submittedName>
        <fullName evidence="1">MBL fold metallo-hydrolase</fullName>
    </submittedName>
</protein>
<gene>
    <name evidence="1" type="ORF">KQP59_04645</name>
</gene>
<evidence type="ECO:0000313" key="1">
    <source>
        <dbReference type="EMBL" id="UYU72401.1"/>
    </source>
</evidence>
<feature type="non-terminal residue" evidence="1">
    <location>
        <position position="106"/>
    </location>
</feature>
<reference evidence="1" key="1">
    <citation type="submission" date="2021-06" db="EMBL/GenBank/DDBJ databases">
        <title>Interrogation of the integrated mobile genetic elements in gut-associated Bacteroides with a consensus prediction approach.</title>
        <authorList>
            <person name="Campbell D.E."/>
            <person name="Leigh J.R."/>
            <person name="Kim T."/>
            <person name="England W."/>
            <person name="Whitaker R.J."/>
            <person name="Degnan P.H."/>
        </authorList>
    </citation>
    <scope>NUCLEOTIDE SEQUENCE</scope>
    <source>
        <strain evidence="1">VPI-BTDOT2</strain>
    </source>
</reference>
<sequence length="106" mass="12015">MIIGSIIGIATLLTVAVALFINQPSFGRTPRGERLERVKQSPNYRNGAFQNLHETTLMTSDRGRFEGILDFLFRKIEGLRPEQPVKAVKTDLRKIGKDEEVLVWFG</sequence>
<evidence type="ECO:0000313" key="2">
    <source>
        <dbReference type="Proteomes" id="UP001156216"/>
    </source>
</evidence>
<organism evidence="1 2">
    <name type="scientific">Bacteroides thetaiotaomicron</name>
    <dbReference type="NCBI Taxonomy" id="818"/>
    <lineage>
        <taxon>Bacteria</taxon>
        <taxon>Pseudomonadati</taxon>
        <taxon>Bacteroidota</taxon>
        <taxon>Bacteroidia</taxon>
        <taxon>Bacteroidales</taxon>
        <taxon>Bacteroidaceae</taxon>
        <taxon>Bacteroides</taxon>
    </lineage>
</organism>
<dbReference type="AlphaFoldDB" id="A0AA46UCP3"/>
<dbReference type="EMBL" id="CP083681">
    <property type="protein sequence ID" value="UYU72401.1"/>
    <property type="molecule type" value="Genomic_DNA"/>
</dbReference>
<accession>A0AA46UCP3</accession>
<proteinExistence type="predicted"/>